<dbReference type="AlphaFoldDB" id="A0A4S5E6A5"/>
<dbReference type="PANTHER" id="PTHR43194">
    <property type="entry name" value="HYDROLASE ALPHA/BETA FOLD FAMILY"/>
    <property type="match status" value="1"/>
</dbReference>
<sequence length="361" mass="39470">MHEPWSEDILGASFRSLTLPLEPDDEGRRVATLVAYEPDGAPAGQSMRTDPATEAERVRAVLYLHGFSDYFLHAELAQALHERGWAFFALDLHKYGRSLLPGQTPGFVTSLQDYDADLEAALAALERRLRERAGAPVVLDLVLMAHSMGGLTAALWAARNPGRVSALVLNSPWLDMQGSALLRPAAQGILATVSRRRPKARIPLPELGFYFRNISDTRDGEWPIDPAWRPEAGFPIRVGWLRAVLAGHADLAHGVSIDVPILVVCSASSTISATWDEAMRHTDSILDVTPMVHRAAELGNSITIRRLPGALHDVFLSRVEVRREATDAVLRWLEVQVPGEVLQRSPRVRDAGESSGLATGG</sequence>
<evidence type="ECO:0000313" key="3">
    <source>
        <dbReference type="Proteomes" id="UP000305233"/>
    </source>
</evidence>
<comment type="caution">
    <text evidence="2">The sequence shown here is derived from an EMBL/GenBank/DDBJ whole genome shotgun (WGS) entry which is preliminary data.</text>
</comment>
<dbReference type="PANTHER" id="PTHR43194:SF5">
    <property type="entry name" value="PIMELOYL-[ACYL-CARRIER PROTEIN] METHYL ESTER ESTERASE"/>
    <property type="match status" value="1"/>
</dbReference>
<keyword evidence="3" id="KW-1185">Reference proteome</keyword>
<protein>
    <submittedName>
        <fullName evidence="2">Alpha/beta hydrolase</fullName>
    </submittedName>
</protein>
<dbReference type="RefSeq" id="WP_136453696.1">
    <property type="nucleotide sequence ID" value="NZ_SSWH01000004.1"/>
</dbReference>
<dbReference type="EMBL" id="SSWH01000004">
    <property type="protein sequence ID" value="THJ67105.1"/>
    <property type="molecule type" value="Genomic_DNA"/>
</dbReference>
<dbReference type="GO" id="GO:0016787">
    <property type="term" value="F:hydrolase activity"/>
    <property type="evidence" value="ECO:0007669"/>
    <property type="project" value="UniProtKB-KW"/>
</dbReference>
<evidence type="ECO:0000259" key="1">
    <source>
        <dbReference type="Pfam" id="PF12146"/>
    </source>
</evidence>
<gene>
    <name evidence="2" type="ORF">E8P82_06620</name>
</gene>
<evidence type="ECO:0000313" key="2">
    <source>
        <dbReference type="EMBL" id="THJ67105.1"/>
    </source>
</evidence>
<dbReference type="Pfam" id="PF12146">
    <property type="entry name" value="Hydrolase_4"/>
    <property type="match status" value="1"/>
</dbReference>
<proteinExistence type="predicted"/>
<organism evidence="2 3">
    <name type="scientific">Arthrobacter echini</name>
    <dbReference type="NCBI Taxonomy" id="1529066"/>
    <lineage>
        <taxon>Bacteria</taxon>
        <taxon>Bacillati</taxon>
        <taxon>Actinomycetota</taxon>
        <taxon>Actinomycetes</taxon>
        <taxon>Micrococcales</taxon>
        <taxon>Micrococcaceae</taxon>
        <taxon>Arthrobacter</taxon>
    </lineage>
</organism>
<dbReference type="InterPro" id="IPR022742">
    <property type="entry name" value="Hydrolase_4"/>
</dbReference>
<reference evidence="2 3" key="1">
    <citation type="submission" date="2019-04" db="EMBL/GenBank/DDBJ databases">
        <authorList>
            <person name="Liu Q."/>
            <person name="Xin Y.-H."/>
        </authorList>
    </citation>
    <scope>NUCLEOTIDE SEQUENCE [LARGE SCALE GENOMIC DNA]</scope>
    <source>
        <strain evidence="2 3">AM23</strain>
    </source>
</reference>
<feature type="domain" description="Serine aminopeptidase S33" evidence="1">
    <location>
        <begin position="59"/>
        <end position="271"/>
    </location>
</feature>
<dbReference type="OrthoDB" id="9801217at2"/>
<dbReference type="Proteomes" id="UP000305233">
    <property type="component" value="Unassembled WGS sequence"/>
</dbReference>
<dbReference type="SUPFAM" id="SSF53474">
    <property type="entry name" value="alpha/beta-Hydrolases"/>
    <property type="match status" value="1"/>
</dbReference>
<dbReference type="Gene3D" id="3.40.50.1820">
    <property type="entry name" value="alpha/beta hydrolase"/>
    <property type="match status" value="1"/>
</dbReference>
<dbReference type="InterPro" id="IPR029058">
    <property type="entry name" value="AB_hydrolase_fold"/>
</dbReference>
<name>A0A4S5E6A5_9MICC</name>
<dbReference type="InterPro" id="IPR050228">
    <property type="entry name" value="Carboxylesterase_BioH"/>
</dbReference>
<keyword evidence="2" id="KW-0378">Hydrolase</keyword>
<accession>A0A4S5E6A5</accession>